<comment type="caution">
    <text evidence="1">The sequence shown here is derived from an EMBL/GenBank/DDBJ whole genome shotgun (WGS) entry which is preliminary data.</text>
</comment>
<dbReference type="Proteomes" id="UP000295565">
    <property type="component" value="Unassembled WGS sequence"/>
</dbReference>
<gene>
    <name evidence="1" type="ORF">EV690_0227</name>
</gene>
<protein>
    <submittedName>
        <fullName evidence="1">Uncharacterized protein</fullName>
    </submittedName>
</protein>
<sequence length="297" mass="34721">MTRNLLYIGCAFALLTLSTLAWGKKTFDDSLPLLNRASQALVNHNLSWLQYHIPILPAKKREPLLYVLLSQYYQLDPKPAKALIPWLQTIAKERPTLSETTLIDGYQVVRPRYDYPALARAILNHWRIVKRRQQYANQLREGTLPWQQIFSKDNPALFSEQQNVVYALSQLDPKQLRRSWQKITEHHYYFPDNSVLAAIAYHLKDEKLLALLFARPVDQYSVDTLHAIAAHYDPQQALSIFKKLLDNKHLIFYSFDAMALLAKRYPKARLYLLQQKEKGPYHQQALNVLHLHKLIQI</sequence>
<dbReference type="OrthoDB" id="5825090at2"/>
<keyword evidence="2" id="KW-1185">Reference proteome</keyword>
<proteinExistence type="predicted"/>
<name>A0A4V2PSP1_9GAMM</name>
<organism evidence="1 2">
    <name type="scientific">Celerinatantimonas diazotrophica</name>
    <dbReference type="NCBI Taxonomy" id="412034"/>
    <lineage>
        <taxon>Bacteria</taxon>
        <taxon>Pseudomonadati</taxon>
        <taxon>Pseudomonadota</taxon>
        <taxon>Gammaproteobacteria</taxon>
        <taxon>Celerinatantimonadaceae</taxon>
        <taxon>Celerinatantimonas</taxon>
    </lineage>
</organism>
<evidence type="ECO:0000313" key="1">
    <source>
        <dbReference type="EMBL" id="TCK63341.1"/>
    </source>
</evidence>
<evidence type="ECO:0000313" key="2">
    <source>
        <dbReference type="Proteomes" id="UP000295565"/>
    </source>
</evidence>
<dbReference type="AlphaFoldDB" id="A0A4V2PSP1"/>
<reference evidence="1 2" key="1">
    <citation type="submission" date="2019-03" db="EMBL/GenBank/DDBJ databases">
        <title>Genomic Encyclopedia of Type Strains, Phase IV (KMG-IV): sequencing the most valuable type-strain genomes for metagenomic binning, comparative biology and taxonomic classification.</title>
        <authorList>
            <person name="Goeker M."/>
        </authorList>
    </citation>
    <scope>NUCLEOTIDE SEQUENCE [LARGE SCALE GENOMIC DNA]</scope>
    <source>
        <strain evidence="1 2">DSM 18577</strain>
    </source>
</reference>
<dbReference type="RefSeq" id="WP_131911098.1">
    <property type="nucleotide sequence ID" value="NZ_OU594967.1"/>
</dbReference>
<dbReference type="EMBL" id="SMGD01000002">
    <property type="protein sequence ID" value="TCK63341.1"/>
    <property type="molecule type" value="Genomic_DNA"/>
</dbReference>
<accession>A0A4V2PSP1</accession>